<gene>
    <name evidence="1" type="ORF">ENU66_02210</name>
</gene>
<sequence length="118" mass="13156">MLSLILSIVIISQSGGIEVTQGVIIPSVLQKEVLTPAEMEALENTVGGIFMGFSDDSNYVYINERPVKIDKKVFNFKSLPEIGEDIYIRMETRGKEKVGIFGGKTLDEAVYYKKGMFK</sequence>
<dbReference type="EMBL" id="DTDJ01000021">
    <property type="protein sequence ID" value="HGL17135.1"/>
    <property type="molecule type" value="Genomic_DNA"/>
</dbReference>
<organism evidence="1">
    <name type="scientific">candidate division WOR-3 bacterium</name>
    <dbReference type="NCBI Taxonomy" id="2052148"/>
    <lineage>
        <taxon>Bacteria</taxon>
        <taxon>Bacteria division WOR-3</taxon>
    </lineage>
</organism>
<proteinExistence type="predicted"/>
<reference evidence="1" key="1">
    <citation type="journal article" date="2020" name="mSystems">
        <title>Genome- and Community-Level Interaction Insights into Carbon Utilization and Element Cycling Functions of Hydrothermarchaeota in Hydrothermal Sediment.</title>
        <authorList>
            <person name="Zhou Z."/>
            <person name="Liu Y."/>
            <person name="Xu W."/>
            <person name="Pan J."/>
            <person name="Luo Z.H."/>
            <person name="Li M."/>
        </authorList>
    </citation>
    <scope>NUCLEOTIDE SEQUENCE [LARGE SCALE GENOMIC DNA]</scope>
    <source>
        <strain evidence="1">SpSt-69</strain>
    </source>
</reference>
<comment type="caution">
    <text evidence="1">The sequence shown here is derived from an EMBL/GenBank/DDBJ whole genome shotgun (WGS) entry which is preliminary data.</text>
</comment>
<dbReference type="AlphaFoldDB" id="A0A7V3ZXG4"/>
<name>A0A7V3ZXG4_UNCW3</name>
<accession>A0A7V3ZXG4</accession>
<evidence type="ECO:0000313" key="1">
    <source>
        <dbReference type="EMBL" id="HGL17135.1"/>
    </source>
</evidence>
<protein>
    <submittedName>
        <fullName evidence="1">Uncharacterized protein</fullName>
    </submittedName>
</protein>